<keyword evidence="8" id="KW-1185">Reference proteome</keyword>
<dbReference type="InterPro" id="IPR036909">
    <property type="entry name" value="Cyt_c-like_dom_sf"/>
</dbReference>
<evidence type="ECO:0000313" key="8">
    <source>
        <dbReference type="Proteomes" id="UP001526430"/>
    </source>
</evidence>
<evidence type="ECO:0000256" key="1">
    <source>
        <dbReference type="ARBA" id="ARBA00022617"/>
    </source>
</evidence>
<dbReference type="EMBL" id="JAPFQI010000001">
    <property type="protein sequence ID" value="MCW8084411.1"/>
    <property type="molecule type" value="Genomic_DNA"/>
</dbReference>
<dbReference type="Proteomes" id="UP001526430">
    <property type="component" value="Unassembled WGS sequence"/>
</dbReference>
<dbReference type="RefSeq" id="WP_301588009.1">
    <property type="nucleotide sequence ID" value="NZ_JAPFQI010000001.1"/>
</dbReference>
<dbReference type="Gene3D" id="1.10.760.10">
    <property type="entry name" value="Cytochrome c-like domain"/>
    <property type="match status" value="1"/>
</dbReference>
<comment type="caution">
    <text evidence="7">The sequence shown here is derived from an EMBL/GenBank/DDBJ whole genome shotgun (WGS) entry which is preliminary data.</text>
</comment>
<protein>
    <submittedName>
        <fullName evidence="7">C-type cytochrome</fullName>
    </submittedName>
</protein>
<proteinExistence type="predicted"/>
<feature type="signal peptide" evidence="5">
    <location>
        <begin position="1"/>
        <end position="16"/>
    </location>
</feature>
<keyword evidence="3 4" id="KW-0408">Iron</keyword>
<dbReference type="Pfam" id="PF00034">
    <property type="entry name" value="Cytochrom_C"/>
    <property type="match status" value="1"/>
</dbReference>
<dbReference type="PROSITE" id="PS51007">
    <property type="entry name" value="CYTC"/>
    <property type="match status" value="1"/>
</dbReference>
<dbReference type="InterPro" id="IPR009056">
    <property type="entry name" value="Cyt_c-like_dom"/>
</dbReference>
<organism evidence="7 8">
    <name type="scientific">Sabulicella glaciei</name>
    <dbReference type="NCBI Taxonomy" id="2984948"/>
    <lineage>
        <taxon>Bacteria</taxon>
        <taxon>Pseudomonadati</taxon>
        <taxon>Pseudomonadota</taxon>
        <taxon>Alphaproteobacteria</taxon>
        <taxon>Acetobacterales</taxon>
        <taxon>Acetobacteraceae</taxon>
        <taxon>Sabulicella</taxon>
    </lineage>
</organism>
<name>A0ABT3NQJ1_9PROT</name>
<dbReference type="SUPFAM" id="SSF46626">
    <property type="entry name" value="Cytochrome c"/>
    <property type="match status" value="1"/>
</dbReference>
<keyword evidence="2 4" id="KW-0479">Metal-binding</keyword>
<sequence length="119" mass="12140">MRALALLVLLAHPAVAEEGATLFRLHCSSCHAIEPGAPAGAGPNLEGLAARGVAGDAVFDYSPALQAGREAGRRWDAASLRAFMADPDEAFPGSWMSPAGPATAAPRDAIARFLMGEGG</sequence>
<feature type="domain" description="Cytochrome c" evidence="6">
    <location>
        <begin position="14"/>
        <end position="118"/>
    </location>
</feature>
<evidence type="ECO:0000256" key="4">
    <source>
        <dbReference type="PROSITE-ProRule" id="PRU00433"/>
    </source>
</evidence>
<evidence type="ECO:0000256" key="2">
    <source>
        <dbReference type="ARBA" id="ARBA00022723"/>
    </source>
</evidence>
<feature type="chain" id="PRO_5046507225" evidence="5">
    <location>
        <begin position="17"/>
        <end position="119"/>
    </location>
</feature>
<keyword evidence="1 4" id="KW-0349">Heme</keyword>
<evidence type="ECO:0000259" key="6">
    <source>
        <dbReference type="PROSITE" id="PS51007"/>
    </source>
</evidence>
<evidence type="ECO:0000313" key="7">
    <source>
        <dbReference type="EMBL" id="MCW8084411.1"/>
    </source>
</evidence>
<accession>A0ABT3NQJ1</accession>
<gene>
    <name evidence="7" type="ORF">OF850_02115</name>
</gene>
<reference evidence="7 8" key="1">
    <citation type="submission" date="2022-10" db="EMBL/GenBank/DDBJ databases">
        <title>Roseococcus glaciei nov., sp. nov., isolated from glacier.</title>
        <authorList>
            <person name="Liu Q."/>
            <person name="Xin Y.-H."/>
        </authorList>
    </citation>
    <scope>NUCLEOTIDE SEQUENCE [LARGE SCALE GENOMIC DNA]</scope>
    <source>
        <strain evidence="7 8">MDT2-1-1</strain>
    </source>
</reference>
<keyword evidence="5" id="KW-0732">Signal</keyword>
<evidence type="ECO:0000256" key="3">
    <source>
        <dbReference type="ARBA" id="ARBA00023004"/>
    </source>
</evidence>
<evidence type="ECO:0000256" key="5">
    <source>
        <dbReference type="SAM" id="SignalP"/>
    </source>
</evidence>